<proteinExistence type="predicted"/>
<dbReference type="Pfam" id="PF13551">
    <property type="entry name" value="HTH_29"/>
    <property type="match status" value="1"/>
</dbReference>
<dbReference type="EMBL" id="LR743504">
    <property type="protein sequence ID" value="CAA2105401.1"/>
    <property type="molecule type" value="Genomic_DNA"/>
</dbReference>
<dbReference type="SUPFAM" id="SSF46689">
    <property type="entry name" value="Homeodomain-like"/>
    <property type="match status" value="1"/>
</dbReference>
<accession>A0A679J9Z5</accession>
<dbReference type="InterPro" id="IPR025959">
    <property type="entry name" value="Winged_HTH_dom"/>
</dbReference>
<evidence type="ECO:0000259" key="2">
    <source>
        <dbReference type="Pfam" id="PF13592"/>
    </source>
</evidence>
<protein>
    <recommendedName>
        <fullName evidence="2">Winged helix-turn helix domain-containing protein</fullName>
    </recommendedName>
</protein>
<evidence type="ECO:0000256" key="1">
    <source>
        <dbReference type="SAM" id="MobiDB-lite"/>
    </source>
</evidence>
<dbReference type="InterPro" id="IPR009057">
    <property type="entry name" value="Homeodomain-like_sf"/>
</dbReference>
<name>A0A679J9Z5_9HYPH</name>
<reference evidence="3" key="1">
    <citation type="submission" date="2019-12" db="EMBL/GenBank/DDBJ databases">
        <authorList>
            <person name="Cremers G."/>
        </authorList>
    </citation>
    <scope>NUCLEOTIDE SEQUENCE</scope>
    <source>
        <strain evidence="3">Mbul1</strain>
    </source>
</reference>
<dbReference type="Pfam" id="PF13592">
    <property type="entry name" value="HTH_33"/>
    <property type="match status" value="1"/>
</dbReference>
<evidence type="ECO:0000313" key="3">
    <source>
        <dbReference type="EMBL" id="CAA2105401.1"/>
    </source>
</evidence>
<feature type="domain" description="Winged helix-turn helix" evidence="2">
    <location>
        <begin position="107"/>
        <end position="164"/>
    </location>
</feature>
<sequence length="171" mass="18941">MTLAVTRLDLSADDLRRAARSSRDVAQARRCLALASVLDGQSRTAAAASAGMQRQTLRDWAHRYNADGIAGLLDRPRPVRPGLLNAEQRAAFDAIVEAGPDVAVDGVVRWRRVDLKRVVEARFGVVMAERTIGDLLRARGFRHLSVRPRHPNCDEAAQEDFKKPSPSRSHR</sequence>
<dbReference type="AlphaFoldDB" id="A0A679J9Z5"/>
<organism evidence="3">
    <name type="scientific">Methylobacterium bullatum</name>
    <dbReference type="NCBI Taxonomy" id="570505"/>
    <lineage>
        <taxon>Bacteria</taxon>
        <taxon>Pseudomonadati</taxon>
        <taxon>Pseudomonadota</taxon>
        <taxon>Alphaproteobacteria</taxon>
        <taxon>Hyphomicrobiales</taxon>
        <taxon>Methylobacteriaceae</taxon>
        <taxon>Methylobacterium</taxon>
    </lineage>
</organism>
<gene>
    <name evidence="3" type="ORF">MBUL_03174</name>
</gene>
<feature type="region of interest" description="Disordered" evidence="1">
    <location>
        <begin position="147"/>
        <end position="171"/>
    </location>
</feature>